<comment type="caution">
    <text evidence="2">The sequence shown here is derived from an EMBL/GenBank/DDBJ whole genome shotgun (WGS) entry which is preliminary data.</text>
</comment>
<dbReference type="InterPro" id="IPR038796">
    <property type="entry name" value="At1g76070-like"/>
</dbReference>
<sequence length="176" mass="19412">MESLSKLKTKISKLLPQSVAAVTFQGPPSSPTTSRGSRSSAKISIIPREARRRPKNGSFDAREPTSPKVSCMGQVKHMKKKKKTSKHKLVEPPPEDQTLQVSFPEEVKNEKKKKKKQKQKQKKTSNGGLTLGGDQSLVLEEKKLPLPERIPSLGELKQFSSARGTLSSFDFTVTGT</sequence>
<dbReference type="Proteomes" id="UP001163823">
    <property type="component" value="Chromosome 10"/>
</dbReference>
<name>A0AAD7L7V4_QUISA</name>
<feature type="compositionally biased region" description="Low complexity" evidence="1">
    <location>
        <begin position="31"/>
        <end position="40"/>
    </location>
</feature>
<dbReference type="KEGG" id="qsa:O6P43_024915"/>
<evidence type="ECO:0000256" key="1">
    <source>
        <dbReference type="SAM" id="MobiDB-lite"/>
    </source>
</evidence>
<reference evidence="2" key="1">
    <citation type="journal article" date="2023" name="Science">
        <title>Elucidation of the pathway for biosynthesis of saponin adjuvants from the soapbark tree.</title>
        <authorList>
            <person name="Reed J."/>
            <person name="Orme A."/>
            <person name="El-Demerdash A."/>
            <person name="Owen C."/>
            <person name="Martin L.B.B."/>
            <person name="Misra R.C."/>
            <person name="Kikuchi S."/>
            <person name="Rejzek M."/>
            <person name="Martin A.C."/>
            <person name="Harkess A."/>
            <person name="Leebens-Mack J."/>
            <person name="Louveau T."/>
            <person name="Stephenson M.J."/>
            <person name="Osbourn A."/>
        </authorList>
    </citation>
    <scope>NUCLEOTIDE SEQUENCE</scope>
    <source>
        <strain evidence="2">S10</strain>
    </source>
</reference>
<dbReference type="AlphaFoldDB" id="A0AAD7L7V4"/>
<feature type="region of interest" description="Disordered" evidence="1">
    <location>
        <begin position="21"/>
        <end position="137"/>
    </location>
</feature>
<dbReference type="PANTHER" id="PTHR34779">
    <property type="entry name" value="OS09G0542900 PROTEIN"/>
    <property type="match status" value="1"/>
</dbReference>
<proteinExistence type="predicted"/>
<feature type="compositionally biased region" description="Basic residues" evidence="1">
    <location>
        <begin position="76"/>
        <end position="87"/>
    </location>
</feature>
<dbReference type="EMBL" id="JARAOO010000010">
    <property type="protein sequence ID" value="KAJ7953179.1"/>
    <property type="molecule type" value="Genomic_DNA"/>
</dbReference>
<dbReference type="PANTHER" id="PTHR34779:SF1">
    <property type="entry name" value="OS09G0542900 PROTEIN"/>
    <property type="match status" value="1"/>
</dbReference>
<protein>
    <submittedName>
        <fullName evidence="2">Syringolide-induced protein 14-1-1</fullName>
    </submittedName>
</protein>
<keyword evidence="3" id="KW-1185">Reference proteome</keyword>
<accession>A0AAD7L7V4</accession>
<gene>
    <name evidence="2" type="ORF">O6P43_024915</name>
</gene>
<evidence type="ECO:0000313" key="2">
    <source>
        <dbReference type="EMBL" id="KAJ7953179.1"/>
    </source>
</evidence>
<evidence type="ECO:0000313" key="3">
    <source>
        <dbReference type="Proteomes" id="UP001163823"/>
    </source>
</evidence>
<feature type="compositionally biased region" description="Basic residues" evidence="1">
    <location>
        <begin position="110"/>
        <end position="123"/>
    </location>
</feature>
<organism evidence="2 3">
    <name type="scientific">Quillaja saponaria</name>
    <name type="common">Soap bark tree</name>
    <dbReference type="NCBI Taxonomy" id="32244"/>
    <lineage>
        <taxon>Eukaryota</taxon>
        <taxon>Viridiplantae</taxon>
        <taxon>Streptophyta</taxon>
        <taxon>Embryophyta</taxon>
        <taxon>Tracheophyta</taxon>
        <taxon>Spermatophyta</taxon>
        <taxon>Magnoliopsida</taxon>
        <taxon>eudicotyledons</taxon>
        <taxon>Gunneridae</taxon>
        <taxon>Pentapetalae</taxon>
        <taxon>rosids</taxon>
        <taxon>fabids</taxon>
        <taxon>Fabales</taxon>
        <taxon>Quillajaceae</taxon>
        <taxon>Quillaja</taxon>
    </lineage>
</organism>